<name>A0ABM4B3L9_HYDVU</name>
<proteinExistence type="predicted"/>
<accession>A0ABM4B3L9</accession>
<dbReference type="GeneID" id="136075091"/>
<protein>
    <submittedName>
        <fullName evidence="4 5">Uncharacterized protein LOC136075091</fullName>
    </submittedName>
</protein>
<dbReference type="InterPro" id="IPR000488">
    <property type="entry name" value="Death_dom"/>
</dbReference>
<feature type="domain" description="Death" evidence="2">
    <location>
        <begin position="124"/>
        <end position="206"/>
    </location>
</feature>
<sequence length="210" mass="24122">MDEVLQNQIFQVKLSELLVQEWLKIGIFLNVEERSLEAIKADYVNFPKQEDKAREMIKKWFSINPNPTFEKLRNAIKNIPNYNLLKEVEDLANKFLNKPLNSPSNTSERNSPSNSGKDNDFPLSEQIIGSVGCLIGNDFEVFGRRLGLSAHVVKNIKANGKTVEACAVDVIDKWIEHNGILTWKQLKNELLLFERKNIVELIEKKFINNP</sequence>
<dbReference type="InterPro" id="IPR011029">
    <property type="entry name" value="DEATH-like_dom_sf"/>
</dbReference>
<gene>
    <name evidence="4 5" type="primary">LOC136075091</name>
</gene>
<keyword evidence="3" id="KW-1185">Reference proteome</keyword>
<feature type="domain" description="Death" evidence="2">
    <location>
        <begin position="21"/>
        <end position="92"/>
    </location>
</feature>
<dbReference type="RefSeq" id="XP_065643410.1">
    <property type="nucleotide sequence ID" value="XM_065787338.1"/>
</dbReference>
<dbReference type="Proteomes" id="UP001652625">
    <property type="component" value="Chromosome 01"/>
</dbReference>
<organism evidence="3 4">
    <name type="scientific">Hydra vulgaris</name>
    <name type="common">Hydra</name>
    <name type="synonym">Hydra attenuata</name>
    <dbReference type="NCBI Taxonomy" id="6087"/>
    <lineage>
        <taxon>Eukaryota</taxon>
        <taxon>Metazoa</taxon>
        <taxon>Cnidaria</taxon>
        <taxon>Hydrozoa</taxon>
        <taxon>Hydroidolina</taxon>
        <taxon>Anthoathecata</taxon>
        <taxon>Aplanulata</taxon>
        <taxon>Hydridae</taxon>
        <taxon>Hydra</taxon>
    </lineage>
</organism>
<feature type="region of interest" description="Disordered" evidence="1">
    <location>
        <begin position="98"/>
        <end position="120"/>
    </location>
</feature>
<evidence type="ECO:0000313" key="5">
    <source>
        <dbReference type="RefSeq" id="XP_065643411.1"/>
    </source>
</evidence>
<feature type="compositionally biased region" description="Polar residues" evidence="1">
    <location>
        <begin position="99"/>
        <end position="116"/>
    </location>
</feature>
<dbReference type="PROSITE" id="PS50017">
    <property type="entry name" value="DEATH_DOMAIN"/>
    <property type="match status" value="2"/>
</dbReference>
<evidence type="ECO:0000313" key="4">
    <source>
        <dbReference type="RefSeq" id="XP_065643410.1"/>
    </source>
</evidence>
<dbReference type="RefSeq" id="XP_065643411.1">
    <property type="nucleotide sequence ID" value="XM_065787339.1"/>
</dbReference>
<evidence type="ECO:0000313" key="3">
    <source>
        <dbReference type="Proteomes" id="UP001652625"/>
    </source>
</evidence>
<reference evidence="3 4" key="1">
    <citation type="submission" date="2025-05" db="UniProtKB">
        <authorList>
            <consortium name="RefSeq"/>
        </authorList>
    </citation>
    <scope>NUCLEOTIDE SEQUENCE [LARGE SCALE GENOMIC DNA]</scope>
</reference>
<evidence type="ECO:0000259" key="2">
    <source>
        <dbReference type="PROSITE" id="PS50017"/>
    </source>
</evidence>
<dbReference type="Gene3D" id="1.10.533.10">
    <property type="entry name" value="Death Domain, Fas"/>
    <property type="match status" value="2"/>
</dbReference>
<evidence type="ECO:0000256" key="1">
    <source>
        <dbReference type="SAM" id="MobiDB-lite"/>
    </source>
</evidence>
<dbReference type="SUPFAM" id="SSF47986">
    <property type="entry name" value="DEATH domain"/>
    <property type="match status" value="1"/>
</dbReference>
<dbReference type="CDD" id="cd01670">
    <property type="entry name" value="Death"/>
    <property type="match status" value="2"/>
</dbReference>